<reference evidence="1" key="2">
    <citation type="journal article" date="2015" name="Fish Shellfish Immunol.">
        <title>Early steps in the European eel (Anguilla anguilla)-Vibrio vulnificus interaction in the gills: Role of the RtxA13 toxin.</title>
        <authorList>
            <person name="Callol A."/>
            <person name="Pajuelo D."/>
            <person name="Ebbesson L."/>
            <person name="Teles M."/>
            <person name="MacKenzie S."/>
            <person name="Amaro C."/>
        </authorList>
    </citation>
    <scope>NUCLEOTIDE SEQUENCE</scope>
</reference>
<proteinExistence type="predicted"/>
<protein>
    <submittedName>
        <fullName evidence="1">Uncharacterized protein</fullName>
    </submittedName>
</protein>
<accession>A0A0E9QDJ6</accession>
<dbReference type="AlphaFoldDB" id="A0A0E9QDJ6"/>
<evidence type="ECO:0000313" key="1">
    <source>
        <dbReference type="EMBL" id="JAH14936.1"/>
    </source>
</evidence>
<reference evidence="1" key="1">
    <citation type="submission" date="2014-11" db="EMBL/GenBank/DDBJ databases">
        <authorList>
            <person name="Amaro Gonzalez C."/>
        </authorList>
    </citation>
    <scope>NUCLEOTIDE SEQUENCE</scope>
</reference>
<sequence>MLLRLLRYARRSHTTNVTVNGTPLGHLFDHHGLYEVPVLTISFLNMSHAGLK</sequence>
<dbReference type="EMBL" id="GBXM01093641">
    <property type="protein sequence ID" value="JAH14936.1"/>
    <property type="molecule type" value="Transcribed_RNA"/>
</dbReference>
<organism evidence="1">
    <name type="scientific">Anguilla anguilla</name>
    <name type="common">European freshwater eel</name>
    <name type="synonym">Muraena anguilla</name>
    <dbReference type="NCBI Taxonomy" id="7936"/>
    <lineage>
        <taxon>Eukaryota</taxon>
        <taxon>Metazoa</taxon>
        <taxon>Chordata</taxon>
        <taxon>Craniata</taxon>
        <taxon>Vertebrata</taxon>
        <taxon>Euteleostomi</taxon>
        <taxon>Actinopterygii</taxon>
        <taxon>Neopterygii</taxon>
        <taxon>Teleostei</taxon>
        <taxon>Anguilliformes</taxon>
        <taxon>Anguillidae</taxon>
        <taxon>Anguilla</taxon>
    </lineage>
</organism>
<name>A0A0E9QDJ6_ANGAN</name>